<gene>
    <name evidence="1" type="ORF">AGOR_G00196570</name>
</gene>
<dbReference type="EMBL" id="JAERUA010000019">
    <property type="protein sequence ID" value="KAI1886517.1"/>
    <property type="molecule type" value="Genomic_DNA"/>
</dbReference>
<dbReference type="AlphaFoldDB" id="A0A8T3CS20"/>
<protein>
    <submittedName>
        <fullName evidence="1">Uncharacterized protein</fullName>
    </submittedName>
</protein>
<proteinExistence type="predicted"/>
<keyword evidence="2" id="KW-1185">Reference proteome</keyword>
<accession>A0A8T3CS20</accession>
<dbReference type="Proteomes" id="UP000829720">
    <property type="component" value="Unassembled WGS sequence"/>
</dbReference>
<organism evidence="1 2">
    <name type="scientific">Albula goreensis</name>
    <dbReference type="NCBI Taxonomy" id="1534307"/>
    <lineage>
        <taxon>Eukaryota</taxon>
        <taxon>Metazoa</taxon>
        <taxon>Chordata</taxon>
        <taxon>Craniata</taxon>
        <taxon>Vertebrata</taxon>
        <taxon>Euteleostomi</taxon>
        <taxon>Actinopterygii</taxon>
        <taxon>Neopterygii</taxon>
        <taxon>Teleostei</taxon>
        <taxon>Albuliformes</taxon>
        <taxon>Albulidae</taxon>
        <taxon>Albula</taxon>
    </lineage>
</organism>
<sequence length="93" mass="10479">MGGRNEITLVRRSVRFAYDVIDVVRAVCSGFGERKIRAHTDNQLKKVCSPPPGLCLKYVDCDWLSFFVSVTRDWPSASPAPPVIGRLPRLRHP</sequence>
<comment type="caution">
    <text evidence="1">The sequence shown here is derived from an EMBL/GenBank/DDBJ whole genome shotgun (WGS) entry which is preliminary data.</text>
</comment>
<reference evidence="1" key="1">
    <citation type="submission" date="2021-01" db="EMBL/GenBank/DDBJ databases">
        <authorList>
            <person name="Zahm M."/>
            <person name="Roques C."/>
            <person name="Cabau C."/>
            <person name="Klopp C."/>
            <person name="Donnadieu C."/>
            <person name="Jouanno E."/>
            <person name="Lampietro C."/>
            <person name="Louis A."/>
            <person name="Herpin A."/>
            <person name="Echchiki A."/>
            <person name="Berthelot C."/>
            <person name="Parey E."/>
            <person name="Roest-Crollius H."/>
            <person name="Braasch I."/>
            <person name="Postlethwait J."/>
            <person name="Bobe J."/>
            <person name="Montfort J."/>
            <person name="Bouchez O."/>
            <person name="Begum T."/>
            <person name="Mejri S."/>
            <person name="Adams A."/>
            <person name="Chen W.-J."/>
            <person name="Guiguen Y."/>
        </authorList>
    </citation>
    <scope>NUCLEOTIDE SEQUENCE</scope>
    <source>
        <tissue evidence="1">Blood</tissue>
    </source>
</reference>
<name>A0A8T3CS20_9TELE</name>
<evidence type="ECO:0000313" key="2">
    <source>
        <dbReference type="Proteomes" id="UP000829720"/>
    </source>
</evidence>
<evidence type="ECO:0000313" key="1">
    <source>
        <dbReference type="EMBL" id="KAI1886517.1"/>
    </source>
</evidence>